<keyword evidence="3" id="KW-1185">Reference proteome</keyword>
<dbReference type="EMBL" id="MRZV01000754">
    <property type="protein sequence ID" value="PIK44788.1"/>
    <property type="molecule type" value="Genomic_DNA"/>
</dbReference>
<gene>
    <name evidence="2" type="ORF">BSL78_18352</name>
</gene>
<dbReference type="Proteomes" id="UP000230750">
    <property type="component" value="Unassembled WGS sequence"/>
</dbReference>
<organism evidence="2 3">
    <name type="scientific">Stichopus japonicus</name>
    <name type="common">Sea cucumber</name>
    <dbReference type="NCBI Taxonomy" id="307972"/>
    <lineage>
        <taxon>Eukaryota</taxon>
        <taxon>Metazoa</taxon>
        <taxon>Echinodermata</taxon>
        <taxon>Eleutherozoa</taxon>
        <taxon>Echinozoa</taxon>
        <taxon>Holothuroidea</taxon>
        <taxon>Aspidochirotacea</taxon>
        <taxon>Aspidochirotida</taxon>
        <taxon>Stichopodidae</taxon>
        <taxon>Apostichopus</taxon>
    </lineage>
</organism>
<dbReference type="AlphaFoldDB" id="A0A2G8K9V6"/>
<feature type="region of interest" description="Disordered" evidence="1">
    <location>
        <begin position="138"/>
        <end position="166"/>
    </location>
</feature>
<reference evidence="2 3" key="1">
    <citation type="journal article" date="2017" name="PLoS Biol.">
        <title>The sea cucumber genome provides insights into morphological evolution and visceral regeneration.</title>
        <authorList>
            <person name="Zhang X."/>
            <person name="Sun L."/>
            <person name="Yuan J."/>
            <person name="Sun Y."/>
            <person name="Gao Y."/>
            <person name="Zhang L."/>
            <person name="Li S."/>
            <person name="Dai H."/>
            <person name="Hamel J.F."/>
            <person name="Liu C."/>
            <person name="Yu Y."/>
            <person name="Liu S."/>
            <person name="Lin W."/>
            <person name="Guo K."/>
            <person name="Jin S."/>
            <person name="Xu P."/>
            <person name="Storey K.B."/>
            <person name="Huan P."/>
            <person name="Zhang T."/>
            <person name="Zhou Y."/>
            <person name="Zhang J."/>
            <person name="Lin C."/>
            <person name="Li X."/>
            <person name="Xing L."/>
            <person name="Huo D."/>
            <person name="Sun M."/>
            <person name="Wang L."/>
            <person name="Mercier A."/>
            <person name="Li F."/>
            <person name="Yang H."/>
            <person name="Xiang J."/>
        </authorList>
    </citation>
    <scope>NUCLEOTIDE SEQUENCE [LARGE SCALE GENOMIC DNA]</scope>
    <source>
        <strain evidence="2">Shaxun</strain>
        <tissue evidence="2">Muscle</tissue>
    </source>
</reference>
<protein>
    <submittedName>
        <fullName evidence="2">Putative sphingomyelin phosphodiesterase 3</fullName>
    </submittedName>
</protein>
<dbReference type="STRING" id="307972.A0A2G8K9V6"/>
<sequence>MSCLSLIVGDMCNWSHPLFLIYHDPCRLKPGLDKPWSIGTVLQTEKVNDMKSAESLKNILDQCHRGYLEDITTLHPESATLSKHHRCRGKRRVDLVLFSNELTHMKQECEDYAFVSQLAALTRHIPVCITLSTSAGASCPRGPPLGSNSADETDSSKQKVMFETTV</sequence>
<accession>A0A2G8K9V6</accession>
<evidence type="ECO:0000313" key="3">
    <source>
        <dbReference type="Proteomes" id="UP000230750"/>
    </source>
</evidence>
<proteinExistence type="predicted"/>
<name>A0A2G8K9V6_STIJA</name>
<evidence type="ECO:0000256" key="1">
    <source>
        <dbReference type="SAM" id="MobiDB-lite"/>
    </source>
</evidence>
<comment type="caution">
    <text evidence="2">The sequence shown here is derived from an EMBL/GenBank/DDBJ whole genome shotgun (WGS) entry which is preliminary data.</text>
</comment>
<dbReference type="OrthoDB" id="40902at2759"/>
<evidence type="ECO:0000313" key="2">
    <source>
        <dbReference type="EMBL" id="PIK44788.1"/>
    </source>
</evidence>